<dbReference type="GO" id="GO:0004673">
    <property type="term" value="F:protein histidine kinase activity"/>
    <property type="evidence" value="ECO:0007669"/>
    <property type="project" value="UniProtKB-EC"/>
</dbReference>
<keyword evidence="8" id="KW-0812">Transmembrane</keyword>
<dbReference type="PROSITE" id="PS50885">
    <property type="entry name" value="HAMP"/>
    <property type="match status" value="1"/>
</dbReference>
<dbReference type="PANTHER" id="PTHR41523:SF8">
    <property type="entry name" value="ETHYLENE RESPONSE SENSOR PROTEIN"/>
    <property type="match status" value="1"/>
</dbReference>
<dbReference type="CDD" id="cd06225">
    <property type="entry name" value="HAMP"/>
    <property type="match status" value="1"/>
</dbReference>
<evidence type="ECO:0000256" key="7">
    <source>
        <dbReference type="ARBA" id="ARBA00022840"/>
    </source>
</evidence>
<organism evidence="10 11">
    <name type="scientific">Denitrobaculum tricleocarpae</name>
    <dbReference type="NCBI Taxonomy" id="2591009"/>
    <lineage>
        <taxon>Bacteria</taxon>
        <taxon>Pseudomonadati</taxon>
        <taxon>Pseudomonadota</taxon>
        <taxon>Alphaproteobacteria</taxon>
        <taxon>Rhodospirillales</taxon>
        <taxon>Rhodospirillaceae</taxon>
        <taxon>Denitrobaculum</taxon>
    </lineage>
</organism>
<dbReference type="GO" id="GO:0005524">
    <property type="term" value="F:ATP binding"/>
    <property type="evidence" value="ECO:0007669"/>
    <property type="project" value="UniProtKB-KW"/>
</dbReference>
<dbReference type="GO" id="GO:0007165">
    <property type="term" value="P:signal transduction"/>
    <property type="evidence" value="ECO:0007669"/>
    <property type="project" value="InterPro"/>
</dbReference>
<comment type="caution">
    <text evidence="10">The sequence shown here is derived from an EMBL/GenBank/DDBJ whole genome shotgun (WGS) entry which is preliminary data.</text>
</comment>
<name>A0A545SYQ6_9PROT</name>
<keyword evidence="8" id="KW-1133">Transmembrane helix</keyword>
<keyword evidence="6" id="KW-0418">Kinase</keyword>
<keyword evidence="4" id="KW-0808">Transferase</keyword>
<evidence type="ECO:0000256" key="4">
    <source>
        <dbReference type="ARBA" id="ARBA00022679"/>
    </source>
</evidence>
<dbReference type="RefSeq" id="WP_142899868.1">
    <property type="nucleotide sequence ID" value="NZ_ML660070.1"/>
</dbReference>
<dbReference type="OrthoDB" id="9767435at2"/>
<evidence type="ECO:0000256" key="6">
    <source>
        <dbReference type="ARBA" id="ARBA00022777"/>
    </source>
</evidence>
<dbReference type="InterPro" id="IPR011495">
    <property type="entry name" value="Sig_transdc_His_kin_sub2_dim/P"/>
</dbReference>
<dbReference type="GO" id="GO:0016020">
    <property type="term" value="C:membrane"/>
    <property type="evidence" value="ECO:0007669"/>
    <property type="project" value="InterPro"/>
</dbReference>
<comment type="catalytic activity">
    <reaction evidence="1">
        <text>ATP + protein L-histidine = ADP + protein N-phospho-L-histidine.</text>
        <dbReference type="EC" id="2.7.13.3"/>
    </reaction>
</comment>
<dbReference type="EMBL" id="VHSH01000019">
    <property type="protein sequence ID" value="TQV70103.1"/>
    <property type="molecule type" value="Genomic_DNA"/>
</dbReference>
<evidence type="ECO:0000256" key="8">
    <source>
        <dbReference type="SAM" id="Phobius"/>
    </source>
</evidence>
<protein>
    <recommendedName>
        <fullName evidence="2">histidine kinase</fullName>
        <ecNumber evidence="2">2.7.13.3</ecNumber>
    </recommendedName>
</protein>
<dbReference type="PANTHER" id="PTHR41523">
    <property type="entry name" value="TWO-COMPONENT SYSTEM SENSOR PROTEIN"/>
    <property type="match status" value="1"/>
</dbReference>
<dbReference type="Proteomes" id="UP000315252">
    <property type="component" value="Unassembled WGS sequence"/>
</dbReference>
<dbReference type="SMART" id="SM00304">
    <property type="entry name" value="HAMP"/>
    <property type="match status" value="1"/>
</dbReference>
<keyword evidence="3" id="KW-0597">Phosphoprotein</keyword>
<evidence type="ECO:0000256" key="1">
    <source>
        <dbReference type="ARBA" id="ARBA00000085"/>
    </source>
</evidence>
<evidence type="ECO:0000259" key="9">
    <source>
        <dbReference type="PROSITE" id="PS50885"/>
    </source>
</evidence>
<gene>
    <name evidence="10" type="ORF">FKG95_28490</name>
</gene>
<feature type="transmembrane region" description="Helical" evidence="8">
    <location>
        <begin position="255"/>
        <end position="277"/>
    </location>
</feature>
<reference evidence="10 11" key="1">
    <citation type="submission" date="2019-06" db="EMBL/GenBank/DDBJ databases">
        <title>Whole genome sequence for Rhodospirillaceae sp. R148.</title>
        <authorList>
            <person name="Wang G."/>
        </authorList>
    </citation>
    <scope>NUCLEOTIDE SEQUENCE [LARGE SCALE GENOMIC DNA]</scope>
    <source>
        <strain evidence="10 11">R148</strain>
    </source>
</reference>
<keyword evidence="11" id="KW-1185">Reference proteome</keyword>
<keyword evidence="8" id="KW-0472">Membrane</keyword>
<dbReference type="Gene3D" id="6.10.340.10">
    <property type="match status" value="1"/>
</dbReference>
<feature type="transmembrane region" description="Helical" evidence="8">
    <location>
        <begin position="225"/>
        <end position="243"/>
    </location>
</feature>
<dbReference type="EC" id="2.7.13.3" evidence="2"/>
<evidence type="ECO:0000313" key="10">
    <source>
        <dbReference type="EMBL" id="TQV70103.1"/>
    </source>
</evidence>
<evidence type="ECO:0000256" key="3">
    <source>
        <dbReference type="ARBA" id="ARBA00022553"/>
    </source>
</evidence>
<dbReference type="Pfam" id="PF07568">
    <property type="entry name" value="HisKA_2"/>
    <property type="match status" value="1"/>
</dbReference>
<evidence type="ECO:0000313" key="11">
    <source>
        <dbReference type="Proteomes" id="UP000315252"/>
    </source>
</evidence>
<keyword evidence="7" id="KW-0067">ATP-binding</keyword>
<feature type="domain" description="HAMP" evidence="9">
    <location>
        <begin position="279"/>
        <end position="333"/>
    </location>
</feature>
<evidence type="ECO:0000256" key="5">
    <source>
        <dbReference type="ARBA" id="ARBA00022741"/>
    </source>
</evidence>
<keyword evidence="5" id="KW-0547">Nucleotide-binding</keyword>
<sequence length="544" mass="59481">MWYSRSLQFRLAVLLSIAVAPAAVFAVISSLTINSNTRAFKTTAIEQIATLVSERERMRLEKASEVIEALVNRPLVGAQNACHALAETAHAINNDIEDLAILRQSNEVVCSTRSIATTANTNPQPAVFSRDLESEGSRSFTFGRDETLISIEYTPASSDPLIIFGWVKNRLPNLLVDPEFSNRGLEVALVTADGDVIGNISASDQALAAWNKVDSGFEEGDGERLYAFAPITAGGAGVLVGGVREQVFGSERWRLWSSLTTSLGTLLIVIGTAWIGVNKLVVRWISKLRTVAASYADGDLSVRVADVDKMPLGIAEFATTFNRMADAIHERSSDLEESVRQQSHLLRELHHRVKNNFQVMGSLLALQKKSLNPSQQSVLLFSEERIQAMATAYRVSYANGEIGSVPVATLIDEVSGYICRHAGRPVDCVNFEDHSGKPLDISLDQAIPLAFLLTEMLSPALRTPAQTPLLDSEIVLRESGDKSCELTVTVPQANSKSADEEKLHQRLCKAFELQLDATLTRRDTDGRVRWAIDFVRDDGCVAEG</sequence>
<proteinExistence type="predicted"/>
<dbReference type="AlphaFoldDB" id="A0A545SYQ6"/>
<dbReference type="InterPro" id="IPR003660">
    <property type="entry name" value="HAMP_dom"/>
</dbReference>
<accession>A0A545SYQ6</accession>
<evidence type="ECO:0000256" key="2">
    <source>
        <dbReference type="ARBA" id="ARBA00012438"/>
    </source>
</evidence>